<proteinExistence type="inferred from homology"/>
<dbReference type="GeneID" id="116181354"/>
<dbReference type="GO" id="GO:0051018">
    <property type="term" value="F:protein kinase A binding"/>
    <property type="evidence" value="ECO:0007669"/>
    <property type="project" value="TreeGrafter"/>
</dbReference>
<name>A0A1Y1KNP4_PHOPY</name>
<dbReference type="SUPFAM" id="SSF103107">
    <property type="entry name" value="Hypothetical protein c14orf129, hspc210"/>
    <property type="match status" value="1"/>
</dbReference>
<dbReference type="GO" id="GO:0005737">
    <property type="term" value="C:cytoplasm"/>
    <property type="evidence" value="ECO:0007669"/>
    <property type="project" value="TreeGrafter"/>
</dbReference>
<dbReference type="InterPro" id="IPR007967">
    <property type="entry name" value="GSKIP_dom"/>
</dbReference>
<dbReference type="GO" id="GO:0019207">
    <property type="term" value="F:kinase regulator activity"/>
    <property type="evidence" value="ECO:0007669"/>
    <property type="project" value="TreeGrafter"/>
</dbReference>
<dbReference type="EMBL" id="GEZM01080354">
    <property type="protein sequence ID" value="JAV62198.1"/>
    <property type="molecule type" value="Transcribed_RNA"/>
</dbReference>
<organism evidence="3">
    <name type="scientific">Photinus pyralis</name>
    <name type="common">Common eastern firefly</name>
    <name type="synonym">Lampyris pyralis</name>
    <dbReference type="NCBI Taxonomy" id="7054"/>
    <lineage>
        <taxon>Eukaryota</taxon>
        <taxon>Metazoa</taxon>
        <taxon>Ecdysozoa</taxon>
        <taxon>Arthropoda</taxon>
        <taxon>Hexapoda</taxon>
        <taxon>Insecta</taxon>
        <taxon>Pterygota</taxon>
        <taxon>Neoptera</taxon>
        <taxon>Endopterygota</taxon>
        <taxon>Coleoptera</taxon>
        <taxon>Polyphaga</taxon>
        <taxon>Elateriformia</taxon>
        <taxon>Elateroidea</taxon>
        <taxon>Lampyridae</taxon>
        <taxon>Lampyrinae</taxon>
        <taxon>Photinus</taxon>
    </lineage>
</organism>
<dbReference type="PANTHER" id="PTHR12490:SF4">
    <property type="entry name" value="GSK3B-INTERACTING PROTEIN"/>
    <property type="match status" value="1"/>
</dbReference>
<dbReference type="Pfam" id="PF05303">
    <property type="entry name" value="GSKIP_dom"/>
    <property type="match status" value="1"/>
</dbReference>
<dbReference type="RefSeq" id="XP_031357554.1">
    <property type="nucleotide sequence ID" value="XM_031501694.1"/>
</dbReference>
<dbReference type="AlphaFoldDB" id="A0A1Y1KNP4"/>
<evidence type="ECO:0000313" key="3">
    <source>
        <dbReference type="EMBL" id="JAV62198.1"/>
    </source>
</evidence>
<dbReference type="PANTHER" id="PTHR12490">
    <property type="entry name" value="GSK3B-INTERACTING PROTEIN"/>
    <property type="match status" value="1"/>
</dbReference>
<comment type="similarity">
    <text evidence="1">Belongs to the GSKIP family.</text>
</comment>
<dbReference type="Gene3D" id="3.30.2280.10">
    <property type="entry name" value="Hypothetical protein (hspc210)"/>
    <property type="match status" value="1"/>
</dbReference>
<evidence type="ECO:0000259" key="2">
    <source>
        <dbReference type="Pfam" id="PF05303"/>
    </source>
</evidence>
<dbReference type="OrthoDB" id="5804279at2759"/>
<dbReference type="InterPro" id="IPR023231">
    <property type="entry name" value="GSKIP_dom_sf"/>
</dbReference>
<feature type="domain" description="GSKIP" evidence="2">
    <location>
        <begin position="13"/>
        <end position="110"/>
    </location>
</feature>
<accession>A0A1Y1KNP4</accession>
<dbReference type="InterPro" id="IPR037395">
    <property type="entry name" value="GSKIP"/>
</dbReference>
<sequence>MSEEKVLDAENWRNEARSVINDVSNHVKTIEISASSANDDGHIYLNVTTLENANYCVELSAAGFRIVGVSHDANDLDDGERYETPYALLGKISASFRRSFADELMSKLKRAAE</sequence>
<evidence type="ECO:0000256" key="1">
    <source>
        <dbReference type="ARBA" id="ARBA00009571"/>
    </source>
</evidence>
<dbReference type="GO" id="GO:0060828">
    <property type="term" value="P:regulation of canonical Wnt signaling pathway"/>
    <property type="evidence" value="ECO:0007669"/>
    <property type="project" value="InterPro"/>
</dbReference>
<reference evidence="3" key="1">
    <citation type="journal article" date="2016" name="Sci. Rep.">
        <title>Molecular characterization of firefly nuptial gifts: a multi-omics approach sheds light on postcopulatory sexual selection.</title>
        <authorList>
            <person name="Al-Wathiqui N."/>
            <person name="Fallon T.R."/>
            <person name="South A."/>
            <person name="Weng J.K."/>
            <person name="Lewis S.M."/>
        </authorList>
    </citation>
    <scope>NUCLEOTIDE SEQUENCE</scope>
</reference>
<protein>
    <recommendedName>
        <fullName evidence="2">GSKIP domain-containing protein</fullName>
    </recommendedName>
</protein>
<dbReference type="KEGG" id="ppyr:116181354"/>